<proteinExistence type="predicted"/>
<gene>
    <name evidence="1" type="ORF">CCACVL1_12724</name>
</gene>
<evidence type="ECO:0000313" key="1">
    <source>
        <dbReference type="EMBL" id="OMO80852.1"/>
    </source>
</evidence>
<dbReference type="EMBL" id="AWWV01010245">
    <property type="protein sequence ID" value="OMO80852.1"/>
    <property type="molecule type" value="Genomic_DNA"/>
</dbReference>
<feature type="non-terminal residue" evidence="1">
    <location>
        <position position="1"/>
    </location>
</feature>
<keyword evidence="2" id="KW-1185">Reference proteome</keyword>
<accession>A0A1R3IE34</accession>
<organism evidence="1 2">
    <name type="scientific">Corchorus capsularis</name>
    <name type="common">Jute</name>
    <dbReference type="NCBI Taxonomy" id="210143"/>
    <lineage>
        <taxon>Eukaryota</taxon>
        <taxon>Viridiplantae</taxon>
        <taxon>Streptophyta</taxon>
        <taxon>Embryophyta</taxon>
        <taxon>Tracheophyta</taxon>
        <taxon>Spermatophyta</taxon>
        <taxon>Magnoliopsida</taxon>
        <taxon>eudicotyledons</taxon>
        <taxon>Gunneridae</taxon>
        <taxon>Pentapetalae</taxon>
        <taxon>rosids</taxon>
        <taxon>malvids</taxon>
        <taxon>Malvales</taxon>
        <taxon>Malvaceae</taxon>
        <taxon>Grewioideae</taxon>
        <taxon>Apeibeae</taxon>
        <taxon>Corchorus</taxon>
    </lineage>
</organism>
<comment type="caution">
    <text evidence="1">The sequence shown here is derived from an EMBL/GenBank/DDBJ whole genome shotgun (WGS) entry which is preliminary data.</text>
</comment>
<dbReference type="Proteomes" id="UP000188268">
    <property type="component" value="Unassembled WGS sequence"/>
</dbReference>
<sequence>LVKKGRFIVHSAQVTTTRKYDYGDGQSLRQTNPSQMKGFYDEHCDELVKGAFYKEKKFPKL</sequence>
<name>A0A1R3IE34_COCAP</name>
<dbReference type="AlphaFoldDB" id="A0A1R3IE34"/>
<dbReference type="Gramene" id="OMO80852">
    <property type="protein sequence ID" value="OMO80852"/>
    <property type="gene ID" value="CCACVL1_12724"/>
</dbReference>
<protein>
    <submittedName>
        <fullName evidence="1">Uncharacterized protein</fullName>
    </submittedName>
</protein>
<evidence type="ECO:0000313" key="2">
    <source>
        <dbReference type="Proteomes" id="UP000188268"/>
    </source>
</evidence>
<reference evidence="1 2" key="1">
    <citation type="submission" date="2013-09" db="EMBL/GenBank/DDBJ databases">
        <title>Corchorus capsularis genome sequencing.</title>
        <authorList>
            <person name="Alam M."/>
            <person name="Haque M.S."/>
            <person name="Islam M.S."/>
            <person name="Emdad E.M."/>
            <person name="Islam M.M."/>
            <person name="Ahmed B."/>
            <person name="Halim A."/>
            <person name="Hossen Q.M.M."/>
            <person name="Hossain M.Z."/>
            <person name="Ahmed R."/>
            <person name="Khan M.M."/>
            <person name="Islam R."/>
            <person name="Rashid M.M."/>
            <person name="Khan S.A."/>
            <person name="Rahman M.S."/>
            <person name="Alam M."/>
        </authorList>
    </citation>
    <scope>NUCLEOTIDE SEQUENCE [LARGE SCALE GENOMIC DNA]</scope>
    <source>
        <strain evidence="2">cv. CVL-1</strain>
        <tissue evidence="1">Whole seedling</tissue>
    </source>
</reference>